<feature type="compositionally biased region" description="Basic residues" evidence="1">
    <location>
        <begin position="1"/>
        <end position="12"/>
    </location>
</feature>
<proteinExistence type="predicted"/>
<name>A0A0X3BPM3_9EURY</name>
<gene>
    <name evidence="2" type="ORF">MMAB1_2784</name>
</gene>
<dbReference type="EMBL" id="LT158599">
    <property type="protein sequence ID" value="CVK33997.1"/>
    <property type="molecule type" value="Genomic_DNA"/>
</dbReference>
<reference evidence="2 3" key="1">
    <citation type="submission" date="2016-01" db="EMBL/GenBank/DDBJ databases">
        <authorList>
            <person name="Manzoor S."/>
        </authorList>
    </citation>
    <scope>NUCLEOTIDE SEQUENCE [LARGE SCALE GENOMIC DNA]</scope>
    <source>
        <strain evidence="2">Methanoculleus sp MAB1</strain>
    </source>
</reference>
<protein>
    <submittedName>
        <fullName evidence="2">Uncharacterized protein</fullName>
    </submittedName>
</protein>
<feature type="region of interest" description="Disordered" evidence="1">
    <location>
        <begin position="1"/>
        <end position="21"/>
    </location>
</feature>
<evidence type="ECO:0000256" key="1">
    <source>
        <dbReference type="SAM" id="MobiDB-lite"/>
    </source>
</evidence>
<dbReference type="KEGG" id="mema:MMAB1_2784"/>
<evidence type="ECO:0000313" key="3">
    <source>
        <dbReference type="Proteomes" id="UP000069850"/>
    </source>
</evidence>
<dbReference type="Proteomes" id="UP000069850">
    <property type="component" value="Chromosome 1"/>
</dbReference>
<sequence>MNSISRSRRSRRQQSGGKISATSVTGYEHVVATIAWAFEKLAAKRTYWEKRVKTFLSPMYAAKMVGQ</sequence>
<accession>A0A0X3BPM3</accession>
<organism evidence="2 3">
    <name type="scientific">Methanoculleus bourgensis</name>
    <dbReference type="NCBI Taxonomy" id="83986"/>
    <lineage>
        <taxon>Archaea</taxon>
        <taxon>Methanobacteriati</taxon>
        <taxon>Methanobacteriota</taxon>
        <taxon>Stenosarchaea group</taxon>
        <taxon>Methanomicrobia</taxon>
        <taxon>Methanomicrobiales</taxon>
        <taxon>Methanomicrobiaceae</taxon>
        <taxon>Methanoculleus</taxon>
    </lineage>
</organism>
<evidence type="ECO:0000313" key="2">
    <source>
        <dbReference type="EMBL" id="CVK33997.1"/>
    </source>
</evidence>
<dbReference type="AlphaFoldDB" id="A0A0X3BPM3"/>